<reference evidence="1" key="1">
    <citation type="submission" date="2020-02" db="EMBL/GenBank/DDBJ databases">
        <authorList>
            <person name="Meier V. D."/>
        </authorList>
    </citation>
    <scope>NUCLEOTIDE SEQUENCE</scope>
    <source>
        <strain evidence="1">AVDCRST_MAG30</strain>
    </source>
</reference>
<accession>A0A6J4TM29</accession>
<feature type="non-terminal residue" evidence="1">
    <location>
        <position position="30"/>
    </location>
</feature>
<name>A0A6J4TM29_9ACTN</name>
<organism evidence="1">
    <name type="scientific">uncultured Solirubrobacteraceae bacterium</name>
    <dbReference type="NCBI Taxonomy" id="1162706"/>
    <lineage>
        <taxon>Bacteria</taxon>
        <taxon>Bacillati</taxon>
        <taxon>Actinomycetota</taxon>
        <taxon>Thermoleophilia</taxon>
        <taxon>Solirubrobacterales</taxon>
        <taxon>Solirubrobacteraceae</taxon>
        <taxon>environmental samples</taxon>
    </lineage>
</organism>
<gene>
    <name evidence="1" type="ORF">AVDCRST_MAG30-3432</name>
</gene>
<sequence>MGGVPKSAALLLVTLLLAVLGASVALAAEL</sequence>
<dbReference type="EMBL" id="CADCVS010000447">
    <property type="protein sequence ID" value="CAA9526733.1"/>
    <property type="molecule type" value="Genomic_DNA"/>
</dbReference>
<evidence type="ECO:0000313" key="1">
    <source>
        <dbReference type="EMBL" id="CAA9526733.1"/>
    </source>
</evidence>
<proteinExistence type="predicted"/>
<dbReference type="AlphaFoldDB" id="A0A6J4TM29"/>
<protein>
    <submittedName>
        <fullName evidence="1">Uncharacterized protein</fullName>
    </submittedName>
</protein>